<proteinExistence type="predicted"/>
<reference evidence="1 2" key="1">
    <citation type="submission" date="2024-11" db="EMBL/GenBank/DDBJ databases">
        <authorList>
            <person name="Heng Y.C."/>
            <person name="Lim A.C.H."/>
            <person name="Lee J.K.Y."/>
            <person name="Kittelmann S."/>
        </authorList>
    </citation>
    <scope>NUCLEOTIDE SEQUENCE [LARGE SCALE GENOMIC DNA]</scope>
    <source>
        <strain evidence="1 2">WILCCON 0269</strain>
    </source>
</reference>
<protein>
    <submittedName>
        <fullName evidence="1">Uncharacterized protein</fullName>
    </submittedName>
</protein>
<dbReference type="EMBL" id="JBJHZX010000037">
    <property type="protein sequence ID" value="MFL0197795.1"/>
    <property type="molecule type" value="Genomic_DNA"/>
</dbReference>
<sequence>MSDITVSSGTVVTGASDDLIEIGGELEEEFNAYDCNDGTMAFSDGTLLRVDYSKDGIWKFNPIYKGSLFVRVIQGSISEDTNDEAYFDSGLKWCAFSTEMQVEVNTIKKNPLQRVQK</sequence>
<dbReference type="Proteomes" id="UP001623660">
    <property type="component" value="Unassembled WGS sequence"/>
</dbReference>
<dbReference type="RefSeq" id="WP_406793900.1">
    <property type="nucleotide sequence ID" value="NZ_JBJHZX010000037.1"/>
</dbReference>
<gene>
    <name evidence="1" type="ORF">ACJDU8_19820</name>
</gene>
<evidence type="ECO:0000313" key="2">
    <source>
        <dbReference type="Proteomes" id="UP001623660"/>
    </source>
</evidence>
<accession>A0ABW8SPC2</accession>
<name>A0ABW8SPC2_9CLOT</name>
<keyword evidence="2" id="KW-1185">Reference proteome</keyword>
<evidence type="ECO:0000313" key="1">
    <source>
        <dbReference type="EMBL" id="MFL0197795.1"/>
    </source>
</evidence>
<comment type="caution">
    <text evidence="1">The sequence shown here is derived from an EMBL/GenBank/DDBJ whole genome shotgun (WGS) entry which is preliminary data.</text>
</comment>
<organism evidence="1 2">
    <name type="scientific">Candidatus Clostridium eludens</name>
    <dbReference type="NCBI Taxonomy" id="3381663"/>
    <lineage>
        <taxon>Bacteria</taxon>
        <taxon>Bacillati</taxon>
        <taxon>Bacillota</taxon>
        <taxon>Clostridia</taxon>
        <taxon>Eubacteriales</taxon>
        <taxon>Clostridiaceae</taxon>
        <taxon>Clostridium</taxon>
    </lineage>
</organism>